<evidence type="ECO:0000256" key="4">
    <source>
        <dbReference type="ARBA" id="ARBA00022679"/>
    </source>
</evidence>
<dbReference type="EMBL" id="UINC01020386">
    <property type="protein sequence ID" value="SVA85646.1"/>
    <property type="molecule type" value="Genomic_DNA"/>
</dbReference>
<name>A0A381Z8L8_9ZZZZ</name>
<dbReference type="GO" id="GO:0008610">
    <property type="term" value="P:lipid biosynthetic process"/>
    <property type="evidence" value="ECO:0007669"/>
    <property type="project" value="UniProtKB-ARBA"/>
</dbReference>
<keyword evidence="6" id="KW-0012">Acyltransferase</keyword>
<protein>
    <recommendedName>
        <fullName evidence="8">Lipid A biosynthesis acyltransferase</fullName>
    </recommendedName>
</protein>
<keyword evidence="4" id="KW-0808">Transferase</keyword>
<comment type="subcellular location">
    <subcellularLocation>
        <location evidence="1">Cell inner membrane</location>
    </subcellularLocation>
</comment>
<evidence type="ECO:0000256" key="6">
    <source>
        <dbReference type="ARBA" id="ARBA00023315"/>
    </source>
</evidence>
<evidence type="ECO:0000256" key="1">
    <source>
        <dbReference type="ARBA" id="ARBA00004533"/>
    </source>
</evidence>
<accession>A0A381Z8L8</accession>
<sequence>DDVLEQVTLMNKSIERLIERFPEQYMWTYKRFKSANSYD</sequence>
<organism evidence="7">
    <name type="scientific">marine metagenome</name>
    <dbReference type="NCBI Taxonomy" id="408172"/>
    <lineage>
        <taxon>unclassified sequences</taxon>
        <taxon>metagenomes</taxon>
        <taxon>ecological metagenomes</taxon>
    </lineage>
</organism>
<feature type="non-terminal residue" evidence="7">
    <location>
        <position position="1"/>
    </location>
</feature>
<evidence type="ECO:0000256" key="5">
    <source>
        <dbReference type="ARBA" id="ARBA00023136"/>
    </source>
</evidence>
<keyword evidence="2" id="KW-1003">Cell membrane</keyword>
<proteinExistence type="predicted"/>
<gene>
    <name evidence="7" type="ORF">METZ01_LOCUS138500</name>
</gene>
<dbReference type="GO" id="GO:1901137">
    <property type="term" value="P:carbohydrate derivative biosynthetic process"/>
    <property type="evidence" value="ECO:0007669"/>
    <property type="project" value="UniProtKB-ARBA"/>
</dbReference>
<dbReference type="InterPro" id="IPR004960">
    <property type="entry name" value="LipA_acyltrans"/>
</dbReference>
<evidence type="ECO:0000256" key="3">
    <source>
        <dbReference type="ARBA" id="ARBA00022519"/>
    </source>
</evidence>
<evidence type="ECO:0008006" key="8">
    <source>
        <dbReference type="Google" id="ProtNLM"/>
    </source>
</evidence>
<keyword evidence="5" id="KW-0472">Membrane</keyword>
<reference evidence="7" key="1">
    <citation type="submission" date="2018-05" db="EMBL/GenBank/DDBJ databases">
        <authorList>
            <person name="Lanie J.A."/>
            <person name="Ng W.-L."/>
            <person name="Kazmierczak K.M."/>
            <person name="Andrzejewski T.M."/>
            <person name="Davidsen T.M."/>
            <person name="Wayne K.J."/>
            <person name="Tettelin H."/>
            <person name="Glass J.I."/>
            <person name="Rusch D."/>
            <person name="Podicherti R."/>
            <person name="Tsui H.-C.T."/>
            <person name="Winkler M.E."/>
        </authorList>
    </citation>
    <scope>NUCLEOTIDE SEQUENCE</scope>
</reference>
<keyword evidence="3" id="KW-0997">Cell inner membrane</keyword>
<evidence type="ECO:0000313" key="7">
    <source>
        <dbReference type="EMBL" id="SVA85646.1"/>
    </source>
</evidence>
<dbReference type="GO" id="GO:0016746">
    <property type="term" value="F:acyltransferase activity"/>
    <property type="evidence" value="ECO:0007669"/>
    <property type="project" value="UniProtKB-KW"/>
</dbReference>
<dbReference type="Pfam" id="PF03279">
    <property type="entry name" value="Lip_A_acyltrans"/>
    <property type="match status" value="1"/>
</dbReference>
<evidence type="ECO:0000256" key="2">
    <source>
        <dbReference type="ARBA" id="ARBA00022475"/>
    </source>
</evidence>
<dbReference type="GO" id="GO:0005886">
    <property type="term" value="C:plasma membrane"/>
    <property type="evidence" value="ECO:0007669"/>
    <property type="project" value="UniProtKB-SubCell"/>
</dbReference>
<dbReference type="AlphaFoldDB" id="A0A381Z8L8"/>